<reference evidence="10 11" key="1">
    <citation type="submission" date="2021-01" db="EMBL/GenBank/DDBJ databases">
        <title>Entomomonas sp. F2A isolated from a house cricket (Acheta domesticus).</title>
        <authorList>
            <person name="Spergser J."/>
            <person name="Busse H.-J."/>
        </authorList>
    </citation>
    <scope>NUCLEOTIDE SEQUENCE [LARGE SCALE GENOMIC DNA]</scope>
    <source>
        <strain evidence="10 11">F2A</strain>
    </source>
</reference>
<name>A0A974RWX1_9GAMM</name>
<feature type="binding site" description="in other chain" evidence="8">
    <location>
        <begin position="150"/>
        <end position="152"/>
    </location>
    <ligand>
        <name>FMN</name>
        <dbReference type="ChEBI" id="CHEBI:58210"/>
        <note>ligand shared between dimeric partners</note>
    </ligand>
</feature>
<dbReference type="KEGG" id="eaz:JHT90_14840"/>
<dbReference type="PIRSF" id="PIRSF000232">
    <property type="entry name" value="YdjA"/>
    <property type="match status" value="1"/>
</dbReference>
<evidence type="ECO:0000259" key="9">
    <source>
        <dbReference type="Pfam" id="PF00881"/>
    </source>
</evidence>
<evidence type="ECO:0000256" key="4">
    <source>
        <dbReference type="ARBA" id="ARBA00022857"/>
    </source>
</evidence>
<dbReference type="CDD" id="cd02135">
    <property type="entry name" value="YdjA-like"/>
    <property type="match status" value="1"/>
</dbReference>
<feature type="binding site" evidence="8">
    <location>
        <position position="48"/>
    </location>
    <ligand>
        <name>FMN</name>
        <dbReference type="ChEBI" id="CHEBI:58210"/>
        <note>ligand shared between dimeric partners</note>
    </ligand>
</feature>
<dbReference type="Pfam" id="PF00881">
    <property type="entry name" value="Nitroreductase"/>
    <property type="match status" value="1"/>
</dbReference>
<sequence length="205" mass="22884">MQSKIMANMDTQQILNFLRTRRSAATPTLTAPGPTPEELTDILNIGLRTPDHGKIEPWRLLVVEGDARKVLGAQLAQNFALEKNTLTDKQQEKLTQIVTHTITDVPLIIYVISCIDKNSHIPELEQLLSAGAVCMNILWAVNAYGYGANWISGWLAYSEHTKKTIGIKENEEVAGVIFIGSTDKVNPERKRPDLKEKVSYWSATE</sequence>
<dbReference type="GO" id="GO:0016491">
    <property type="term" value="F:oxidoreductase activity"/>
    <property type="evidence" value="ECO:0007669"/>
    <property type="project" value="UniProtKB-UniRule"/>
</dbReference>
<keyword evidence="3 7" id="KW-0288">FMN</keyword>
<evidence type="ECO:0000256" key="2">
    <source>
        <dbReference type="ARBA" id="ARBA00022630"/>
    </source>
</evidence>
<evidence type="ECO:0000313" key="11">
    <source>
        <dbReference type="Proteomes" id="UP000595278"/>
    </source>
</evidence>
<dbReference type="InterPro" id="IPR026021">
    <property type="entry name" value="YdjA-like"/>
</dbReference>
<evidence type="ECO:0000256" key="1">
    <source>
        <dbReference type="ARBA" id="ARBA00007118"/>
    </source>
</evidence>
<keyword evidence="11" id="KW-1185">Reference proteome</keyword>
<evidence type="ECO:0000256" key="3">
    <source>
        <dbReference type="ARBA" id="ARBA00022643"/>
    </source>
</evidence>
<evidence type="ECO:0000256" key="6">
    <source>
        <dbReference type="ARBA" id="ARBA00023027"/>
    </source>
</evidence>
<dbReference type="PANTHER" id="PTHR43821:SF1">
    <property type="entry name" value="NAD(P)H NITROREDUCTASE YDJA-RELATED"/>
    <property type="match status" value="1"/>
</dbReference>
<dbReference type="RefSeq" id="WP_201092421.1">
    <property type="nucleotide sequence ID" value="NZ_CP067393.1"/>
</dbReference>
<dbReference type="EMBL" id="CP067393">
    <property type="protein sequence ID" value="QQP85623.1"/>
    <property type="molecule type" value="Genomic_DNA"/>
</dbReference>
<feature type="binding site" description="in other chain" evidence="8">
    <location>
        <begin position="21"/>
        <end position="23"/>
    </location>
    <ligand>
        <name>FMN</name>
        <dbReference type="ChEBI" id="CHEBI:58210"/>
        <note>ligand shared between dimeric partners</note>
    </ligand>
</feature>
<comment type="similarity">
    <text evidence="1 7">Belongs to the nitroreductase family.</text>
</comment>
<gene>
    <name evidence="10" type="ORF">JHT90_14840</name>
</gene>
<feature type="domain" description="Nitroreductase" evidence="9">
    <location>
        <begin position="30"/>
        <end position="180"/>
    </location>
</feature>
<keyword evidence="4 7" id="KW-0521">NADP</keyword>
<proteinExistence type="inferred from homology"/>
<accession>A0A974RWX1</accession>
<dbReference type="AlphaFoldDB" id="A0A974RWX1"/>
<organism evidence="10 11">
    <name type="scientific">Entomomonas asaccharolytica</name>
    <dbReference type="NCBI Taxonomy" id="2785331"/>
    <lineage>
        <taxon>Bacteria</taxon>
        <taxon>Pseudomonadati</taxon>
        <taxon>Pseudomonadota</taxon>
        <taxon>Gammaproteobacteria</taxon>
        <taxon>Pseudomonadales</taxon>
        <taxon>Pseudomonadaceae</taxon>
        <taxon>Entomomonas</taxon>
    </lineage>
</organism>
<dbReference type="EC" id="1.-.-.-" evidence="7"/>
<dbReference type="PANTHER" id="PTHR43821">
    <property type="entry name" value="NAD(P)H NITROREDUCTASE YDJA-RELATED"/>
    <property type="match status" value="1"/>
</dbReference>
<evidence type="ECO:0000256" key="8">
    <source>
        <dbReference type="PIRSR" id="PIRSR000232-1"/>
    </source>
</evidence>
<evidence type="ECO:0000313" key="10">
    <source>
        <dbReference type="EMBL" id="QQP85623.1"/>
    </source>
</evidence>
<evidence type="ECO:0000256" key="5">
    <source>
        <dbReference type="ARBA" id="ARBA00023002"/>
    </source>
</evidence>
<feature type="binding site" evidence="8">
    <location>
        <position position="52"/>
    </location>
    <ligand>
        <name>FMN</name>
        <dbReference type="ChEBI" id="CHEBI:58210"/>
        <note>ligand shared between dimeric partners</note>
    </ligand>
</feature>
<keyword evidence="2 7" id="KW-0285">Flavoprotein</keyword>
<dbReference type="SUPFAM" id="SSF55469">
    <property type="entry name" value="FMN-dependent nitroreductase-like"/>
    <property type="match status" value="1"/>
</dbReference>
<dbReference type="Gene3D" id="3.40.109.10">
    <property type="entry name" value="NADH Oxidase"/>
    <property type="match status" value="1"/>
</dbReference>
<dbReference type="InterPro" id="IPR000415">
    <property type="entry name" value="Nitroreductase-like"/>
</dbReference>
<dbReference type="InterPro" id="IPR052530">
    <property type="entry name" value="NAD(P)H_nitroreductase"/>
</dbReference>
<keyword evidence="5 7" id="KW-0560">Oxidoreductase</keyword>
<comment type="cofactor">
    <cofactor evidence="8">
        <name>FMN</name>
        <dbReference type="ChEBI" id="CHEBI:58210"/>
    </cofactor>
    <text evidence="8">Binds 1 FMN per subunit.</text>
</comment>
<dbReference type="InterPro" id="IPR029479">
    <property type="entry name" value="Nitroreductase"/>
</dbReference>
<evidence type="ECO:0000256" key="7">
    <source>
        <dbReference type="PIRNR" id="PIRNR000232"/>
    </source>
</evidence>
<protein>
    <recommendedName>
        <fullName evidence="7">Putative NAD(P)H nitroreductase</fullName>
        <ecNumber evidence="7">1.-.-.-</ecNumber>
    </recommendedName>
</protein>
<keyword evidence="6 7" id="KW-0520">NAD</keyword>
<dbReference type="Proteomes" id="UP000595278">
    <property type="component" value="Chromosome"/>
</dbReference>